<comment type="catalytic activity">
    <reaction evidence="1">
        <text>thiamine + H2O = 5-(2-hydroxyethyl)-4-methylthiazole + 4-amino-5-hydroxymethyl-2-methylpyrimidine + H(+)</text>
        <dbReference type="Rhea" id="RHEA:17509"/>
        <dbReference type="ChEBI" id="CHEBI:15377"/>
        <dbReference type="ChEBI" id="CHEBI:15378"/>
        <dbReference type="ChEBI" id="CHEBI:16892"/>
        <dbReference type="ChEBI" id="CHEBI:17957"/>
        <dbReference type="ChEBI" id="CHEBI:18385"/>
        <dbReference type="EC" id="3.5.99.2"/>
    </reaction>
</comment>
<comment type="catalytic activity">
    <reaction evidence="1">
        <text>4-amino-5-aminomethyl-2-methylpyrimidine + H2O = 4-amino-5-hydroxymethyl-2-methylpyrimidine + NH4(+)</text>
        <dbReference type="Rhea" id="RHEA:31799"/>
        <dbReference type="ChEBI" id="CHEBI:15377"/>
        <dbReference type="ChEBI" id="CHEBI:16892"/>
        <dbReference type="ChEBI" id="CHEBI:28938"/>
        <dbReference type="ChEBI" id="CHEBI:63416"/>
        <dbReference type="EC" id="3.5.99.2"/>
    </reaction>
</comment>
<feature type="domain" description="Thiaminase-2/PQQC" evidence="2">
    <location>
        <begin position="13"/>
        <end position="211"/>
    </location>
</feature>
<evidence type="ECO:0000259" key="2">
    <source>
        <dbReference type="Pfam" id="PF03070"/>
    </source>
</evidence>
<reference evidence="4" key="1">
    <citation type="journal article" date="2019" name="Int. J. Syst. Evol. Microbiol.">
        <title>The Global Catalogue of Microorganisms (GCM) 10K type strain sequencing project: providing services to taxonomists for standard genome sequencing and annotation.</title>
        <authorList>
            <consortium name="The Broad Institute Genomics Platform"/>
            <consortium name="The Broad Institute Genome Sequencing Center for Infectious Disease"/>
            <person name="Wu L."/>
            <person name="Ma J."/>
        </authorList>
    </citation>
    <scope>NUCLEOTIDE SEQUENCE [LARGE SCALE GENOMIC DNA]</scope>
    <source>
        <strain evidence="4">JCM 16545</strain>
    </source>
</reference>
<comment type="pathway">
    <text evidence="1">Cofactor biosynthesis; thiamine diphosphate biosynthesis.</text>
</comment>
<dbReference type="PANTHER" id="PTHR43198:SF2">
    <property type="entry name" value="SI:CH1073-67J19.1-RELATED"/>
    <property type="match status" value="1"/>
</dbReference>
<gene>
    <name evidence="3" type="primary">tenA</name>
    <name evidence="3" type="ORF">ACFSKU_13460</name>
</gene>
<dbReference type="Gene3D" id="1.20.910.10">
    <property type="entry name" value="Heme oxygenase-like"/>
    <property type="match status" value="1"/>
</dbReference>
<evidence type="ECO:0000313" key="4">
    <source>
        <dbReference type="Proteomes" id="UP001597369"/>
    </source>
</evidence>
<dbReference type="NCBIfam" id="TIGR04306">
    <property type="entry name" value="salvage_TenA"/>
    <property type="match status" value="1"/>
</dbReference>
<name>A0ABW4X0G5_9BACT</name>
<dbReference type="InterPro" id="IPR004305">
    <property type="entry name" value="Thiaminase-2/PQQC"/>
</dbReference>
<comment type="function">
    <text evidence="1">Catalyzes an amino-pyrimidine hydrolysis reaction at the C5' of the pyrimidine moiety of thiamine compounds, a reaction that is part of a thiamine salvage pathway.</text>
</comment>
<keyword evidence="1 3" id="KW-0378">Hydrolase</keyword>
<keyword evidence="4" id="KW-1185">Reference proteome</keyword>
<protein>
    <recommendedName>
        <fullName evidence="1">Aminopyrimidine aminohydrolase</fullName>
        <ecNumber evidence="1">3.5.99.2</ecNumber>
    </recommendedName>
</protein>
<accession>A0ABW4X0G5</accession>
<dbReference type="CDD" id="cd19365">
    <property type="entry name" value="TenA_C-like"/>
    <property type="match status" value="1"/>
</dbReference>
<dbReference type="InterPro" id="IPR027574">
    <property type="entry name" value="Thiaminase_II"/>
</dbReference>
<organism evidence="3 4">
    <name type="scientific">Pontibacter silvestris</name>
    <dbReference type="NCBI Taxonomy" id="2305183"/>
    <lineage>
        <taxon>Bacteria</taxon>
        <taxon>Pseudomonadati</taxon>
        <taxon>Bacteroidota</taxon>
        <taxon>Cytophagia</taxon>
        <taxon>Cytophagales</taxon>
        <taxon>Hymenobacteraceae</taxon>
        <taxon>Pontibacter</taxon>
    </lineage>
</organism>
<dbReference type="InterPro" id="IPR016084">
    <property type="entry name" value="Haem_Oase-like_multi-hlx"/>
</dbReference>
<evidence type="ECO:0000256" key="1">
    <source>
        <dbReference type="RuleBase" id="RU363093"/>
    </source>
</evidence>
<dbReference type="EC" id="3.5.99.2" evidence="1"/>
<dbReference type="Proteomes" id="UP001597369">
    <property type="component" value="Unassembled WGS sequence"/>
</dbReference>
<sequence length="217" mass="25008">MSWTKKAWEAGYQIYEQITSMPFNQELIAGTLDKEKFKFYIAQDSLYLAEFSRALSLIAGRAHHTEHVLEFARFAEGAVVVEHALHAGYFQKFGITETLPASPSCQHYTHYLLTKAALAQVEVAMAAVLPCFWIYKEVGDFIYQQQQKENNPYQEWIDTYAGEEFAGIVERAIKICDEVAESCTPAQQQTMTDAFVMATKLEWMFWDSAYRQEQWPL</sequence>
<keyword evidence="1" id="KW-0784">Thiamine biosynthesis</keyword>
<dbReference type="Pfam" id="PF03070">
    <property type="entry name" value="TENA_THI-4"/>
    <property type="match status" value="1"/>
</dbReference>
<dbReference type="EMBL" id="JBHUHV010000039">
    <property type="protein sequence ID" value="MFD2067896.1"/>
    <property type="molecule type" value="Genomic_DNA"/>
</dbReference>
<dbReference type="RefSeq" id="WP_229958545.1">
    <property type="nucleotide sequence ID" value="NZ_JAJJWI010000003.1"/>
</dbReference>
<comment type="caution">
    <text evidence="3">The sequence shown here is derived from an EMBL/GenBank/DDBJ whole genome shotgun (WGS) entry which is preliminary data.</text>
</comment>
<dbReference type="InterPro" id="IPR050967">
    <property type="entry name" value="Thiamine_Salvage_TenA"/>
</dbReference>
<dbReference type="PANTHER" id="PTHR43198">
    <property type="entry name" value="BIFUNCTIONAL TH2 PROTEIN"/>
    <property type="match status" value="1"/>
</dbReference>
<dbReference type="SUPFAM" id="SSF48613">
    <property type="entry name" value="Heme oxygenase-like"/>
    <property type="match status" value="1"/>
</dbReference>
<proteinExistence type="inferred from homology"/>
<comment type="similarity">
    <text evidence="1">Belongs to the TenA family.</text>
</comment>
<dbReference type="GO" id="GO:0050334">
    <property type="term" value="F:thiaminase activity"/>
    <property type="evidence" value="ECO:0007669"/>
    <property type="project" value="UniProtKB-EC"/>
</dbReference>
<evidence type="ECO:0000313" key="3">
    <source>
        <dbReference type="EMBL" id="MFD2067896.1"/>
    </source>
</evidence>